<dbReference type="EMBL" id="CP144696">
    <property type="protein sequence ID" value="WVZ13164.1"/>
    <property type="molecule type" value="Genomic_DNA"/>
</dbReference>
<sequence>AATAERREHRRRQRRNPRFKVNTSGKGACASALDLIHCLMDPFDDLLPEAPVARIRPGTKFAPKAKAKQRPRKEVPSSEHATSPKEAGNECQNVGPSTLSVPAKESMGFIHHTQVQFPNSESGNPDQDSVQGDSAALVDSSTITVPEIGAGQNSTNFLESACEAGPTDFDGDSITNFVSETNLNNGTTQSVHPANVVENKLNNLAAPFSSFSTIDRMKEPPKNWEGSFLDINKYLELIDNSLQLGTDLSFESVSDNKVAITQTVDSKSNIGKEPEVLSAEIELDPFSDILPDLPARNAHKFKPKIKPRPRVGNMPASASSDVMMEKSVELPTSCSTDFQSFKSTIVLNQSTSLPLPTSEILRKTYMPDKFGNTSSNVSISEDSKSLAAATPSQLDSLNAMLSGDAVHNGTRDWPSTFGKSSGEILYMKAADIFSGLESLDDFLTQATTDAGKPALHSFNEKGAEENFVPPVCNSINSFRECDNTRVQRCPTPQDPVTFNEATVLNESDTHTKNRMSETEEIVDLNPAYPIDDAFYYQSMKSVEDPTSGIPVHEDLTNAADSSTLADFLHANDSREKEVADQRNGDGSDSCSLRKNKRSSISGGEDNGGKTSRQRRKLAACKPKNSSLNEDVEDDNDIDPPYHSNEHELQENDDDYEVGNSSKKKRGSKSSQKKSVAKSGKTSQRRKKADDDVQKTKEPPKKFSHSTRRKKRCVDKALLEIPEDELDPRTLPIKDIILLAEHRERQAKKDAMTSNMSPSNQRARVMEVEVIVDLFPLVHDDGRMHWSGGDSLHGAGAYNEHEFSGSEDGEDPYDNQDNERIASTSVLYNYQTFMEKTPRGKWSKQDTELFYEAIRELGTDFSMIQQLFPDKTRRQIKLKYKKEEREHYLRLRDAIHNRAKDHSHYKLLIERLQLASTKAEEVMDPTTGANEEVVEAATVKHDADVKQQEDSAAVQSPEENDDSEEEDSLKWSQYKSLY</sequence>
<feature type="compositionally biased region" description="Basic and acidic residues" evidence="1">
    <location>
        <begin position="687"/>
        <end position="700"/>
    </location>
</feature>
<dbReference type="Proteomes" id="UP001374535">
    <property type="component" value="Chromosome 5"/>
</dbReference>
<feature type="domain" description="SANT" evidence="2">
    <location>
        <begin position="840"/>
        <end position="884"/>
    </location>
</feature>
<feature type="compositionally biased region" description="Acidic residues" evidence="1">
    <location>
        <begin position="957"/>
        <end position="966"/>
    </location>
</feature>
<feature type="compositionally biased region" description="Polar residues" evidence="1">
    <location>
        <begin position="90"/>
        <end position="99"/>
    </location>
</feature>
<reference evidence="3 4" key="1">
    <citation type="journal article" date="2023" name="Life. Sci Alliance">
        <title>Evolutionary insights into 3D genome organization and epigenetic landscape of Vigna mungo.</title>
        <authorList>
            <person name="Junaid A."/>
            <person name="Singh B."/>
            <person name="Bhatia S."/>
        </authorList>
    </citation>
    <scope>NUCLEOTIDE SEQUENCE [LARGE SCALE GENOMIC DNA]</scope>
    <source>
        <strain evidence="3">Urdbean</strain>
    </source>
</reference>
<dbReference type="SMART" id="SM00717">
    <property type="entry name" value="SANT"/>
    <property type="match status" value="1"/>
</dbReference>
<proteinExistence type="predicted"/>
<dbReference type="PROSITE" id="PS51293">
    <property type="entry name" value="SANT"/>
    <property type="match status" value="1"/>
</dbReference>
<feature type="compositionally biased region" description="Acidic residues" evidence="1">
    <location>
        <begin position="804"/>
        <end position="815"/>
    </location>
</feature>
<dbReference type="CDD" id="cd00167">
    <property type="entry name" value="SANT"/>
    <property type="match status" value="1"/>
</dbReference>
<feature type="region of interest" description="Disordered" evidence="1">
    <location>
        <begin position="573"/>
        <end position="710"/>
    </location>
</feature>
<gene>
    <name evidence="3" type="ORF">V8G54_017694</name>
</gene>
<name>A0AAQ3RYY2_VIGMU</name>
<keyword evidence="4" id="KW-1185">Reference proteome</keyword>
<evidence type="ECO:0000313" key="3">
    <source>
        <dbReference type="EMBL" id="WVZ13164.1"/>
    </source>
</evidence>
<dbReference type="PANTHER" id="PTHR22929">
    <property type="entry name" value="RNA POLYMERASE III TRANSCRIPTION INITIATION FACTOR B"/>
    <property type="match status" value="1"/>
</dbReference>
<evidence type="ECO:0000256" key="1">
    <source>
        <dbReference type="SAM" id="MobiDB-lite"/>
    </source>
</evidence>
<feature type="region of interest" description="Disordered" evidence="1">
    <location>
        <begin position="1"/>
        <end position="25"/>
    </location>
</feature>
<dbReference type="PANTHER" id="PTHR22929:SF0">
    <property type="entry name" value="TRANSCRIPTION FACTOR TFIIIB COMPONENT B'' HOMOLOG"/>
    <property type="match status" value="1"/>
</dbReference>
<dbReference type="InterPro" id="IPR001005">
    <property type="entry name" value="SANT/Myb"/>
</dbReference>
<feature type="compositionally biased region" description="Basic residues" evidence="1">
    <location>
        <begin position="701"/>
        <end position="710"/>
    </location>
</feature>
<dbReference type="GO" id="GO:0001156">
    <property type="term" value="F:TFIIIC-class transcription factor complex binding"/>
    <property type="evidence" value="ECO:0007669"/>
    <property type="project" value="TreeGrafter"/>
</dbReference>
<dbReference type="InterPro" id="IPR017884">
    <property type="entry name" value="SANT_dom"/>
</dbReference>
<feature type="region of interest" description="Disordered" evidence="1">
    <location>
        <begin position="57"/>
        <end position="99"/>
    </location>
</feature>
<evidence type="ECO:0000259" key="2">
    <source>
        <dbReference type="PROSITE" id="PS51293"/>
    </source>
</evidence>
<evidence type="ECO:0000313" key="4">
    <source>
        <dbReference type="Proteomes" id="UP001374535"/>
    </source>
</evidence>
<dbReference type="InterPro" id="IPR009057">
    <property type="entry name" value="Homeodomain-like_sf"/>
</dbReference>
<feature type="compositionally biased region" description="Basic residues" evidence="1">
    <location>
        <begin position="661"/>
        <end position="675"/>
    </location>
</feature>
<organism evidence="3 4">
    <name type="scientific">Vigna mungo</name>
    <name type="common">Black gram</name>
    <name type="synonym">Phaseolus mungo</name>
    <dbReference type="NCBI Taxonomy" id="3915"/>
    <lineage>
        <taxon>Eukaryota</taxon>
        <taxon>Viridiplantae</taxon>
        <taxon>Streptophyta</taxon>
        <taxon>Embryophyta</taxon>
        <taxon>Tracheophyta</taxon>
        <taxon>Spermatophyta</taxon>
        <taxon>Magnoliopsida</taxon>
        <taxon>eudicotyledons</taxon>
        <taxon>Gunneridae</taxon>
        <taxon>Pentapetalae</taxon>
        <taxon>rosids</taxon>
        <taxon>fabids</taxon>
        <taxon>Fabales</taxon>
        <taxon>Fabaceae</taxon>
        <taxon>Papilionoideae</taxon>
        <taxon>50 kb inversion clade</taxon>
        <taxon>NPAAA clade</taxon>
        <taxon>indigoferoid/millettioid clade</taxon>
        <taxon>Phaseoleae</taxon>
        <taxon>Vigna</taxon>
    </lineage>
</organism>
<accession>A0AAQ3RYY2</accession>
<dbReference type="Gene3D" id="1.10.10.60">
    <property type="entry name" value="Homeodomain-like"/>
    <property type="match status" value="1"/>
</dbReference>
<dbReference type="SUPFAM" id="SSF46689">
    <property type="entry name" value="Homeodomain-like"/>
    <property type="match status" value="1"/>
</dbReference>
<dbReference type="InterPro" id="IPR039467">
    <property type="entry name" value="TFIIIB_B''_Myb"/>
</dbReference>
<dbReference type="GO" id="GO:0000126">
    <property type="term" value="C:transcription factor TFIIIB complex"/>
    <property type="evidence" value="ECO:0007669"/>
    <property type="project" value="TreeGrafter"/>
</dbReference>
<dbReference type="AlphaFoldDB" id="A0AAQ3RYY2"/>
<feature type="compositionally biased region" description="Basic and acidic residues" evidence="1">
    <location>
        <begin position="937"/>
        <end position="948"/>
    </location>
</feature>
<feature type="region of interest" description="Disordered" evidence="1">
    <location>
        <begin position="937"/>
        <end position="977"/>
    </location>
</feature>
<feature type="compositionally biased region" description="Basic and acidic residues" evidence="1">
    <location>
        <begin position="573"/>
        <end position="585"/>
    </location>
</feature>
<dbReference type="Pfam" id="PF15963">
    <property type="entry name" value="Myb_DNA-bind_7"/>
    <property type="match status" value="1"/>
</dbReference>
<protein>
    <recommendedName>
        <fullName evidence="2">SANT domain-containing protein</fullName>
    </recommendedName>
</protein>
<dbReference type="GO" id="GO:0070898">
    <property type="term" value="P:RNA polymerase III preinitiation complex assembly"/>
    <property type="evidence" value="ECO:0007669"/>
    <property type="project" value="TreeGrafter"/>
</dbReference>
<feature type="region of interest" description="Disordered" evidence="1">
    <location>
        <begin position="796"/>
        <end position="816"/>
    </location>
</feature>
<feature type="non-terminal residue" evidence="3">
    <location>
        <position position="1"/>
    </location>
</feature>
<feature type="compositionally biased region" description="Basic residues" evidence="1">
    <location>
        <begin position="8"/>
        <end position="18"/>
    </location>
</feature>